<evidence type="ECO:0000313" key="2">
    <source>
        <dbReference type="EMBL" id="CAA9392820.1"/>
    </source>
</evidence>
<feature type="compositionally biased region" description="Low complexity" evidence="1">
    <location>
        <begin position="43"/>
        <end position="52"/>
    </location>
</feature>
<name>A0A6J4NNS2_9BURK</name>
<proteinExistence type="predicted"/>
<sequence length="99" mass="10272">EGRQHEASRRIRIEACRSAIRAGIRPVGPQQLPDRCEPGHAGAGARARQAAAENLLGGAGAGPGLGRRHGSGRGHPRRRQGDPLAPAAGALEPGRRRGL</sequence>
<protein>
    <submittedName>
        <fullName evidence="2">Uncharacterized protein</fullName>
    </submittedName>
</protein>
<accession>A0A6J4NNS2</accession>
<gene>
    <name evidence="2" type="ORF">AVDCRST_MAG51-445</name>
</gene>
<organism evidence="2">
    <name type="scientific">uncultured Ramlibacter sp</name>
    <dbReference type="NCBI Taxonomy" id="260755"/>
    <lineage>
        <taxon>Bacteria</taxon>
        <taxon>Pseudomonadati</taxon>
        <taxon>Pseudomonadota</taxon>
        <taxon>Betaproteobacteria</taxon>
        <taxon>Burkholderiales</taxon>
        <taxon>Comamonadaceae</taxon>
        <taxon>Ramlibacter</taxon>
        <taxon>environmental samples</taxon>
    </lineage>
</organism>
<feature type="compositionally biased region" description="Basic residues" evidence="1">
    <location>
        <begin position="66"/>
        <end position="78"/>
    </location>
</feature>
<dbReference type="AlphaFoldDB" id="A0A6J4NNS2"/>
<feature type="non-terminal residue" evidence="2">
    <location>
        <position position="99"/>
    </location>
</feature>
<feature type="region of interest" description="Disordered" evidence="1">
    <location>
        <begin position="26"/>
        <end position="99"/>
    </location>
</feature>
<evidence type="ECO:0000256" key="1">
    <source>
        <dbReference type="SAM" id="MobiDB-lite"/>
    </source>
</evidence>
<feature type="non-terminal residue" evidence="2">
    <location>
        <position position="1"/>
    </location>
</feature>
<feature type="compositionally biased region" description="Low complexity" evidence="1">
    <location>
        <begin position="83"/>
        <end position="92"/>
    </location>
</feature>
<reference evidence="2" key="1">
    <citation type="submission" date="2020-02" db="EMBL/GenBank/DDBJ databases">
        <authorList>
            <person name="Meier V. D."/>
        </authorList>
    </citation>
    <scope>NUCLEOTIDE SEQUENCE</scope>
    <source>
        <strain evidence="2">AVDCRST_MAG51</strain>
    </source>
</reference>
<dbReference type="EMBL" id="CADCUX010000123">
    <property type="protein sequence ID" value="CAA9392820.1"/>
    <property type="molecule type" value="Genomic_DNA"/>
</dbReference>